<evidence type="ECO:0000256" key="2">
    <source>
        <dbReference type="ARBA" id="ARBA00022803"/>
    </source>
</evidence>
<dbReference type="Pfam" id="PF14559">
    <property type="entry name" value="TPR_19"/>
    <property type="match status" value="1"/>
</dbReference>
<keyword evidence="6" id="KW-1185">Reference proteome</keyword>
<dbReference type="PANTHER" id="PTHR44227:SF3">
    <property type="entry name" value="PROTEIN O-MANNOSYL-TRANSFERASE TMTC4"/>
    <property type="match status" value="1"/>
</dbReference>
<dbReference type="NCBIfam" id="TIGR00756">
    <property type="entry name" value="PPR"/>
    <property type="match status" value="1"/>
</dbReference>
<dbReference type="InterPro" id="IPR019734">
    <property type="entry name" value="TPR_rpt"/>
</dbReference>
<keyword evidence="4" id="KW-1133">Transmembrane helix</keyword>
<evidence type="ECO:0000313" key="6">
    <source>
        <dbReference type="Proteomes" id="UP000663090"/>
    </source>
</evidence>
<dbReference type="InterPro" id="IPR002885">
    <property type="entry name" value="PPR_rpt"/>
</dbReference>
<feature type="transmembrane region" description="Helical" evidence="4">
    <location>
        <begin position="224"/>
        <end position="242"/>
    </location>
</feature>
<evidence type="ECO:0000256" key="3">
    <source>
        <dbReference type="PROSITE-ProRule" id="PRU00339"/>
    </source>
</evidence>
<dbReference type="InterPro" id="IPR011990">
    <property type="entry name" value="TPR-like_helical_dom_sf"/>
</dbReference>
<dbReference type="PANTHER" id="PTHR44227">
    <property type="match status" value="1"/>
</dbReference>
<dbReference type="Proteomes" id="UP000663090">
    <property type="component" value="Chromosome"/>
</dbReference>
<feature type="transmembrane region" description="Helical" evidence="4">
    <location>
        <begin position="321"/>
        <end position="341"/>
    </location>
</feature>
<feature type="transmembrane region" description="Helical" evidence="4">
    <location>
        <begin position="379"/>
        <end position="397"/>
    </location>
</feature>
<dbReference type="SUPFAM" id="SSF48452">
    <property type="entry name" value="TPR-like"/>
    <property type="match status" value="1"/>
</dbReference>
<evidence type="ECO:0000256" key="4">
    <source>
        <dbReference type="SAM" id="Phobius"/>
    </source>
</evidence>
<feature type="transmembrane region" description="Helical" evidence="4">
    <location>
        <begin position="102"/>
        <end position="120"/>
    </location>
</feature>
<keyword evidence="2 3" id="KW-0802">TPR repeat</keyword>
<keyword evidence="1" id="KW-0677">Repeat</keyword>
<feature type="transmembrane region" description="Helical" evidence="4">
    <location>
        <begin position="353"/>
        <end position="373"/>
    </location>
</feature>
<feature type="transmembrane region" description="Helical" evidence="4">
    <location>
        <begin position="157"/>
        <end position="173"/>
    </location>
</feature>
<name>A0ABX7N8V8_9BACT</name>
<feature type="transmembrane region" description="Helical" evidence="4">
    <location>
        <begin position="179"/>
        <end position="204"/>
    </location>
</feature>
<dbReference type="PROSITE" id="PS50005">
    <property type="entry name" value="TPR"/>
    <property type="match status" value="1"/>
</dbReference>
<accession>A0ABX7N8V8</accession>
<dbReference type="EMBL" id="CP071091">
    <property type="protein sequence ID" value="QSQ13984.1"/>
    <property type="molecule type" value="Genomic_DNA"/>
</dbReference>
<feature type="transmembrane region" description="Helical" evidence="4">
    <location>
        <begin position="21"/>
        <end position="42"/>
    </location>
</feature>
<feature type="transmembrane region" description="Helical" evidence="4">
    <location>
        <begin position="126"/>
        <end position="145"/>
    </location>
</feature>
<feature type="repeat" description="TPR" evidence="3">
    <location>
        <begin position="457"/>
        <end position="490"/>
    </location>
</feature>
<protein>
    <submittedName>
        <fullName evidence="5">Tetratricopeptide repeat protein</fullName>
    </submittedName>
</protein>
<reference evidence="5 6" key="1">
    <citation type="submission" date="2021-02" db="EMBL/GenBank/DDBJ databases">
        <title>De Novo genome assembly of isolated myxobacteria.</title>
        <authorList>
            <person name="Stevens D.C."/>
        </authorList>
    </citation>
    <scope>NUCLEOTIDE SEQUENCE [LARGE SCALE GENOMIC DNA]</scope>
    <source>
        <strain evidence="5 6">SCHIC003</strain>
    </source>
</reference>
<gene>
    <name evidence="5" type="ORF">JY572_37660</name>
</gene>
<keyword evidence="4" id="KW-0472">Membrane</keyword>
<dbReference type="SMART" id="SM00028">
    <property type="entry name" value="TPR"/>
    <property type="match status" value="3"/>
</dbReference>
<proteinExistence type="predicted"/>
<organism evidence="5 6">
    <name type="scientific">Myxococcus landrumensis</name>
    <dbReference type="NCBI Taxonomy" id="2813577"/>
    <lineage>
        <taxon>Bacteria</taxon>
        <taxon>Pseudomonadati</taxon>
        <taxon>Myxococcota</taxon>
        <taxon>Myxococcia</taxon>
        <taxon>Myxococcales</taxon>
        <taxon>Cystobacterineae</taxon>
        <taxon>Myxococcaceae</taxon>
        <taxon>Myxococcus</taxon>
    </lineage>
</organism>
<sequence length="644" mass="69642">MGSSPPPDFEDARARLMRRAIWLPLLLVALAHANAVFGTFVWDDHSLIEEQALVRVLAPLPDYFTRMFWSDSMSVSSGYYRPLVTLGYAVEYALWGGAAEGFHLTNLLLHLGVVAWVFLLCRRGGASPLGAAVGAAAFGLFPRLTESVAWISGRTDVLAAFFMLAALLVYQSTQARRRWLSGGLLLLGLLCKEVAVAGILGLAVWELRAVRARERTGGQALRNLLPMAVALAAYAVLRLNALRSDVRALDGGVSAGLSLGERALAALAAVGHYAVMMVDALRPRLQMGVVGEAPLPWVLLGATVLVAGVLLAWRWGGRLSALSQAALASGALALALVLHLIPLGIHTLASDRFLYVPVAMLAIALAAPIEHAARARPKFAGAVAGGVLVAFAGATHLRNRDWMDEMRLWRVAERVSGPEDAFIQQQLGGLYMNVHRYDDALVHLQNSVRTQSRLTGAKGYNNLALCLTKLGRHEEAITLFEEMVKQQPGYHRGHLNLAMTLARAGRFDAALLRLQELQALTPGDTVIPELRALFERARDTVAKLPTKRPGGEEPAAVAEARARMYQELGAPHEAATSWEAVLSAPDATPEQRMHAVGFLVFEGNLGRARAALDGMRRAQPGDERLILLEEALASRSSLDLSRME</sequence>
<feature type="transmembrane region" description="Helical" evidence="4">
    <location>
        <begin position="262"/>
        <end position="281"/>
    </location>
</feature>
<dbReference type="RefSeq" id="WP_206715778.1">
    <property type="nucleotide sequence ID" value="NZ_CP071091.1"/>
</dbReference>
<evidence type="ECO:0000313" key="5">
    <source>
        <dbReference type="EMBL" id="QSQ13984.1"/>
    </source>
</evidence>
<dbReference type="InterPro" id="IPR052346">
    <property type="entry name" value="O-mannosyl-transferase_TMTC"/>
</dbReference>
<dbReference type="Gene3D" id="1.25.40.10">
    <property type="entry name" value="Tetratricopeptide repeat domain"/>
    <property type="match status" value="1"/>
</dbReference>
<feature type="transmembrane region" description="Helical" evidence="4">
    <location>
        <begin position="293"/>
        <end position="315"/>
    </location>
</feature>
<keyword evidence="4" id="KW-0812">Transmembrane</keyword>
<evidence type="ECO:0000256" key="1">
    <source>
        <dbReference type="ARBA" id="ARBA00022737"/>
    </source>
</evidence>